<organism evidence="2 3">
    <name type="scientific">Streptomyces spongiicola</name>
    <dbReference type="NCBI Taxonomy" id="1690221"/>
    <lineage>
        <taxon>Bacteria</taxon>
        <taxon>Bacillati</taxon>
        <taxon>Actinomycetota</taxon>
        <taxon>Actinomycetes</taxon>
        <taxon>Kitasatosporales</taxon>
        <taxon>Streptomycetaceae</taxon>
        <taxon>Streptomyces</taxon>
    </lineage>
</organism>
<dbReference type="Proteomes" id="UP000245051">
    <property type="component" value="Chromosome"/>
</dbReference>
<reference evidence="2 3" key="1">
    <citation type="submission" date="2018-05" db="EMBL/GenBank/DDBJ databases">
        <title>Complete genome sequence of the Type Strain of Streptomyces spongiicola HNM0071, the producer of staurosporine.</title>
        <authorList>
            <person name="Zhou S."/>
            <person name="Huang X."/>
        </authorList>
    </citation>
    <scope>NUCLEOTIDE SEQUENCE [LARGE SCALE GENOMIC DNA]</scope>
    <source>
        <strain evidence="2 3">HNM0071</strain>
    </source>
</reference>
<dbReference type="Pfam" id="PF09664">
    <property type="entry name" value="DUF2399"/>
    <property type="match status" value="1"/>
</dbReference>
<keyword evidence="3" id="KW-1185">Reference proteome</keyword>
<sequence>MLAHRTPHRDVGRDAVRRLQEDVIPGEGPRLFRAHTAEAHGCRGLRALAARGRSAGIPRLPLDGRPVDAVWDPGLAPARTALGIALHEEVTLDLLVGDLSGRA</sequence>
<feature type="domain" description="DUF2399" evidence="1">
    <location>
        <begin position="54"/>
        <end position="99"/>
    </location>
</feature>
<evidence type="ECO:0000313" key="2">
    <source>
        <dbReference type="EMBL" id="AWK12970.1"/>
    </source>
</evidence>
<dbReference type="InterPro" id="IPR024465">
    <property type="entry name" value="DUF2399"/>
</dbReference>
<gene>
    <name evidence="2" type="ORF">DDQ41_17290</name>
</gene>
<name>A0ABM6VFS3_9ACTN</name>
<proteinExistence type="predicted"/>
<accession>A0ABM6VFS3</accession>
<evidence type="ECO:0000313" key="3">
    <source>
        <dbReference type="Proteomes" id="UP000245051"/>
    </source>
</evidence>
<evidence type="ECO:0000259" key="1">
    <source>
        <dbReference type="Pfam" id="PF09664"/>
    </source>
</evidence>
<dbReference type="EMBL" id="CP029254">
    <property type="protein sequence ID" value="AWK12970.1"/>
    <property type="molecule type" value="Genomic_DNA"/>
</dbReference>
<protein>
    <recommendedName>
        <fullName evidence="1">DUF2399 domain-containing protein</fullName>
    </recommendedName>
</protein>